<dbReference type="STRING" id="471704.A0A195DYV9"/>
<sequence length="343" mass="38292">MATPRSKVTGETKRVEKNSVPQFHVPDLTSPVIYAPPSNGCSPISEFSKKDLLTRCLGGHTQNSNESFDSTFCATYYLFIKVVCTLQIYNKLSLKFWKHPLHSSLTKNSQKQLFFSDLNQTPPSIIVKYETNIPRPHDTRIRTVIYTGHMPTVVVNVDDKPSVKPHTLPEPGWSVAAPVRSLEGDLSANAHRNSDRYNHRQSSSALTSHLIPFNKSYQSGFPVRGPGVLILGDLLLPCGSVGQIAGARSCLGKVKISIARAHADPVRIQPLHDVNRTLVHAVTERVYGTRLQVCSEVRVTELLRINAGCFRPAKSLHYRLYIRYLATSTKLYSKLNYTSELLI</sequence>
<evidence type="ECO:0000313" key="2">
    <source>
        <dbReference type="Proteomes" id="UP000078492"/>
    </source>
</evidence>
<protein>
    <submittedName>
        <fullName evidence="1">Uncharacterized protein</fullName>
    </submittedName>
</protein>
<keyword evidence="2" id="KW-1185">Reference proteome</keyword>
<name>A0A195DYV9_9HYME</name>
<dbReference type="AlphaFoldDB" id="A0A195DYV9"/>
<organism evidence="1 2">
    <name type="scientific">Trachymyrmex cornetzi</name>
    <dbReference type="NCBI Taxonomy" id="471704"/>
    <lineage>
        <taxon>Eukaryota</taxon>
        <taxon>Metazoa</taxon>
        <taxon>Ecdysozoa</taxon>
        <taxon>Arthropoda</taxon>
        <taxon>Hexapoda</taxon>
        <taxon>Insecta</taxon>
        <taxon>Pterygota</taxon>
        <taxon>Neoptera</taxon>
        <taxon>Endopterygota</taxon>
        <taxon>Hymenoptera</taxon>
        <taxon>Apocrita</taxon>
        <taxon>Aculeata</taxon>
        <taxon>Formicoidea</taxon>
        <taxon>Formicidae</taxon>
        <taxon>Myrmicinae</taxon>
        <taxon>Trachymyrmex</taxon>
    </lineage>
</organism>
<dbReference type="Proteomes" id="UP000078492">
    <property type="component" value="Unassembled WGS sequence"/>
</dbReference>
<dbReference type="EMBL" id="KQ980044">
    <property type="protein sequence ID" value="KYN18080.1"/>
    <property type="molecule type" value="Genomic_DNA"/>
</dbReference>
<gene>
    <name evidence="1" type="ORF">ALC57_09588</name>
</gene>
<reference evidence="1 2" key="1">
    <citation type="submission" date="2015-09" db="EMBL/GenBank/DDBJ databases">
        <title>Trachymyrmex cornetzi WGS genome.</title>
        <authorList>
            <person name="Nygaard S."/>
            <person name="Hu H."/>
            <person name="Boomsma J."/>
            <person name="Zhang G."/>
        </authorList>
    </citation>
    <scope>NUCLEOTIDE SEQUENCE [LARGE SCALE GENOMIC DNA]</scope>
    <source>
        <strain evidence="1">Tcor2-1</strain>
        <tissue evidence="1">Whole body</tissue>
    </source>
</reference>
<proteinExistence type="predicted"/>
<evidence type="ECO:0000313" key="1">
    <source>
        <dbReference type="EMBL" id="KYN18080.1"/>
    </source>
</evidence>
<accession>A0A195DYV9</accession>